<dbReference type="EMBL" id="LAZR01000668">
    <property type="protein sequence ID" value="KKN61167.1"/>
    <property type="molecule type" value="Genomic_DNA"/>
</dbReference>
<reference evidence="1" key="1">
    <citation type="journal article" date="2015" name="Nature">
        <title>Complex archaea that bridge the gap between prokaryotes and eukaryotes.</title>
        <authorList>
            <person name="Spang A."/>
            <person name="Saw J.H."/>
            <person name="Jorgensen S.L."/>
            <person name="Zaremba-Niedzwiedzka K."/>
            <person name="Martijn J."/>
            <person name="Lind A.E."/>
            <person name="van Eijk R."/>
            <person name="Schleper C."/>
            <person name="Guy L."/>
            <person name="Ettema T.J."/>
        </authorList>
    </citation>
    <scope>NUCLEOTIDE SEQUENCE</scope>
</reference>
<sequence>MAINLNLDNFYDKSRGTTNFNYQEIKCDECNRKLKICQAQRKVINFFQEFAIFTYYCRKCNSTYFVFKFIKRREGFYYDKTN</sequence>
<name>A0A0F9SFT0_9ZZZZ</name>
<accession>A0A0F9SFT0</accession>
<comment type="caution">
    <text evidence="1">The sequence shown here is derived from an EMBL/GenBank/DDBJ whole genome shotgun (WGS) entry which is preliminary data.</text>
</comment>
<dbReference type="AlphaFoldDB" id="A0A0F9SFT0"/>
<organism evidence="1">
    <name type="scientific">marine sediment metagenome</name>
    <dbReference type="NCBI Taxonomy" id="412755"/>
    <lineage>
        <taxon>unclassified sequences</taxon>
        <taxon>metagenomes</taxon>
        <taxon>ecological metagenomes</taxon>
    </lineage>
</organism>
<evidence type="ECO:0000313" key="1">
    <source>
        <dbReference type="EMBL" id="KKN61167.1"/>
    </source>
</evidence>
<gene>
    <name evidence="1" type="ORF">LCGC14_0524620</name>
</gene>
<protein>
    <submittedName>
        <fullName evidence="1">Uncharacterized protein</fullName>
    </submittedName>
</protein>
<proteinExistence type="predicted"/>